<evidence type="ECO:0000256" key="1">
    <source>
        <dbReference type="SAM" id="MobiDB-lite"/>
    </source>
</evidence>
<comment type="caution">
    <text evidence="2">The sequence shown here is derived from an EMBL/GenBank/DDBJ whole genome shotgun (WGS) entry which is preliminary data.</text>
</comment>
<dbReference type="AlphaFoldDB" id="A0A835UYA0"/>
<feature type="compositionally biased region" description="Low complexity" evidence="1">
    <location>
        <begin position="63"/>
        <end position="82"/>
    </location>
</feature>
<feature type="region of interest" description="Disordered" evidence="1">
    <location>
        <begin position="63"/>
        <end position="102"/>
    </location>
</feature>
<dbReference type="Proteomes" id="UP000639772">
    <property type="component" value="Chromosome 6"/>
</dbReference>
<gene>
    <name evidence="2" type="ORF">HPP92_012882</name>
</gene>
<evidence type="ECO:0000313" key="2">
    <source>
        <dbReference type="EMBL" id="KAG0478163.1"/>
    </source>
</evidence>
<sequence length="140" mass="15471">MAFGQAWFTKSKKSCRRRSGRRGTSAEDPSSPRVGCWGQVKRCKLPPPPPPYGIRGVQLFADSASTTTTSSSSSMESSPTASIRGKPAKAVEEMDPPLPVMKKENLPAESLWRRRSRGVELGELRLRRLPEVLVEGTLFR</sequence>
<protein>
    <submittedName>
        <fullName evidence="2">Uncharacterized protein</fullName>
    </submittedName>
</protein>
<name>A0A835UYA0_VANPL</name>
<evidence type="ECO:0000313" key="3">
    <source>
        <dbReference type="Proteomes" id="UP000639772"/>
    </source>
</evidence>
<accession>A0A835UYA0</accession>
<dbReference type="PANTHER" id="PTHR36323">
    <property type="entry name" value="MYOTUBULARIN-LIKE PROTEIN"/>
    <property type="match status" value="1"/>
</dbReference>
<proteinExistence type="predicted"/>
<dbReference type="OrthoDB" id="776475at2759"/>
<feature type="region of interest" description="Disordered" evidence="1">
    <location>
        <begin position="1"/>
        <end position="33"/>
    </location>
</feature>
<dbReference type="PANTHER" id="PTHR36323:SF1">
    <property type="entry name" value="MYOTUBULARIN-LIKE PROTEIN"/>
    <property type="match status" value="1"/>
</dbReference>
<reference evidence="2 3" key="1">
    <citation type="journal article" date="2020" name="Nat. Food">
        <title>A phased Vanilla planifolia genome enables genetic improvement of flavour and production.</title>
        <authorList>
            <person name="Hasing T."/>
            <person name="Tang H."/>
            <person name="Brym M."/>
            <person name="Khazi F."/>
            <person name="Huang T."/>
            <person name="Chambers A.H."/>
        </authorList>
    </citation>
    <scope>NUCLEOTIDE SEQUENCE [LARGE SCALE GENOMIC DNA]</scope>
    <source>
        <tissue evidence="2">Leaf</tissue>
    </source>
</reference>
<organism evidence="2 3">
    <name type="scientific">Vanilla planifolia</name>
    <name type="common">Vanilla</name>
    <dbReference type="NCBI Taxonomy" id="51239"/>
    <lineage>
        <taxon>Eukaryota</taxon>
        <taxon>Viridiplantae</taxon>
        <taxon>Streptophyta</taxon>
        <taxon>Embryophyta</taxon>
        <taxon>Tracheophyta</taxon>
        <taxon>Spermatophyta</taxon>
        <taxon>Magnoliopsida</taxon>
        <taxon>Liliopsida</taxon>
        <taxon>Asparagales</taxon>
        <taxon>Orchidaceae</taxon>
        <taxon>Vanilloideae</taxon>
        <taxon>Vanilleae</taxon>
        <taxon>Vanilla</taxon>
    </lineage>
</organism>
<dbReference type="EMBL" id="JADCNM010000006">
    <property type="protein sequence ID" value="KAG0478163.1"/>
    <property type="molecule type" value="Genomic_DNA"/>
</dbReference>
<feature type="compositionally biased region" description="Basic residues" evidence="1">
    <location>
        <begin position="10"/>
        <end position="21"/>
    </location>
</feature>